<reference evidence="1 2" key="1">
    <citation type="submission" date="2014-06" db="EMBL/GenBank/DDBJ databases">
        <authorList>
            <person name="Swart Estienne"/>
        </authorList>
    </citation>
    <scope>NUCLEOTIDE SEQUENCE [LARGE SCALE GENOMIC DNA]</scope>
    <source>
        <strain evidence="1 2">130c</strain>
    </source>
</reference>
<dbReference type="EMBL" id="CCKQ01005916">
    <property type="protein sequence ID" value="CDW77186.1"/>
    <property type="molecule type" value="Genomic_DNA"/>
</dbReference>
<dbReference type="InParanoid" id="A0A078A8R8"/>
<evidence type="ECO:0000313" key="2">
    <source>
        <dbReference type="Proteomes" id="UP000039865"/>
    </source>
</evidence>
<sequence>MVLIAEKNKISVIKGIEENRISIEKDIYETNSQILKIIQMNDDIFMTGQMYGYITLFSLSNQSYHQVFEID</sequence>
<protein>
    <submittedName>
        <fullName evidence="1">Uncharacterized protein</fullName>
    </submittedName>
</protein>
<organism evidence="1 2">
    <name type="scientific">Stylonychia lemnae</name>
    <name type="common">Ciliate</name>
    <dbReference type="NCBI Taxonomy" id="5949"/>
    <lineage>
        <taxon>Eukaryota</taxon>
        <taxon>Sar</taxon>
        <taxon>Alveolata</taxon>
        <taxon>Ciliophora</taxon>
        <taxon>Intramacronucleata</taxon>
        <taxon>Spirotrichea</taxon>
        <taxon>Stichotrichia</taxon>
        <taxon>Sporadotrichida</taxon>
        <taxon>Oxytrichidae</taxon>
        <taxon>Stylonychinae</taxon>
        <taxon>Stylonychia</taxon>
    </lineage>
</organism>
<dbReference type="Proteomes" id="UP000039865">
    <property type="component" value="Unassembled WGS sequence"/>
</dbReference>
<accession>A0A078A8R8</accession>
<evidence type="ECO:0000313" key="1">
    <source>
        <dbReference type="EMBL" id="CDW77186.1"/>
    </source>
</evidence>
<proteinExistence type="predicted"/>
<dbReference type="AlphaFoldDB" id="A0A078A8R8"/>
<gene>
    <name evidence="1" type="primary">Contig6073.g6501</name>
    <name evidence="1" type="ORF">STYLEM_6156</name>
</gene>
<name>A0A078A8R8_STYLE</name>
<keyword evidence="2" id="KW-1185">Reference proteome</keyword>